<dbReference type="SUPFAM" id="SSF56601">
    <property type="entry name" value="beta-lactamase/transpeptidase-like"/>
    <property type="match status" value="1"/>
</dbReference>
<dbReference type="PANTHER" id="PTHR30627">
    <property type="entry name" value="PEPTIDOGLYCAN D,D-TRANSPEPTIDASE"/>
    <property type="match status" value="1"/>
</dbReference>
<keyword evidence="5" id="KW-1185">Reference proteome</keyword>
<dbReference type="InterPro" id="IPR036138">
    <property type="entry name" value="PBP_dimer_sf"/>
</dbReference>
<dbReference type="Gene3D" id="3.90.1310.10">
    <property type="entry name" value="Penicillin-binding protein 2a (Domain 2)"/>
    <property type="match status" value="1"/>
</dbReference>
<evidence type="ECO:0000259" key="3">
    <source>
        <dbReference type="Pfam" id="PF21922"/>
    </source>
</evidence>
<comment type="caution">
    <text evidence="4">The sequence shown here is derived from an EMBL/GenBank/DDBJ whole genome shotgun (WGS) entry which is preliminary data.</text>
</comment>
<evidence type="ECO:0000259" key="2">
    <source>
        <dbReference type="Pfam" id="PF00905"/>
    </source>
</evidence>
<feature type="region of interest" description="Disordered" evidence="1">
    <location>
        <begin position="175"/>
        <end position="195"/>
    </location>
</feature>
<evidence type="ECO:0000313" key="5">
    <source>
        <dbReference type="Proteomes" id="UP000517916"/>
    </source>
</evidence>
<dbReference type="EC" id="2.4.1.129" evidence="4"/>
<dbReference type="GO" id="GO:0016757">
    <property type="term" value="F:glycosyltransferase activity"/>
    <property type="evidence" value="ECO:0007669"/>
    <property type="project" value="UniProtKB-KW"/>
</dbReference>
<feature type="domain" description="Penicillin binding protein A dimerisation" evidence="3">
    <location>
        <begin position="52"/>
        <end position="135"/>
    </location>
</feature>
<name>A0ABR6BQM1_9PSEU</name>
<accession>A0ABR6BQM1</accession>
<dbReference type="InterPro" id="IPR054120">
    <property type="entry name" value="PBPA_dimer"/>
</dbReference>
<dbReference type="Pfam" id="PF21922">
    <property type="entry name" value="PBP_dimer_2"/>
    <property type="match status" value="1"/>
</dbReference>
<evidence type="ECO:0000256" key="1">
    <source>
        <dbReference type="SAM" id="MobiDB-lite"/>
    </source>
</evidence>
<dbReference type="EMBL" id="JACJID010000005">
    <property type="protein sequence ID" value="MBA8929215.1"/>
    <property type="molecule type" value="Genomic_DNA"/>
</dbReference>
<dbReference type="InterPro" id="IPR050515">
    <property type="entry name" value="Beta-lactam/transpept"/>
</dbReference>
<dbReference type="SUPFAM" id="SSF56519">
    <property type="entry name" value="Penicillin binding protein dimerisation domain"/>
    <property type="match status" value="1"/>
</dbReference>
<evidence type="ECO:0000313" key="4">
    <source>
        <dbReference type="EMBL" id="MBA8929215.1"/>
    </source>
</evidence>
<dbReference type="Pfam" id="PF00905">
    <property type="entry name" value="Transpeptidase"/>
    <property type="match status" value="1"/>
</dbReference>
<proteinExistence type="predicted"/>
<reference evidence="4 5" key="1">
    <citation type="submission" date="2020-08" db="EMBL/GenBank/DDBJ databases">
        <title>Genomic Encyclopedia of Archaeal and Bacterial Type Strains, Phase II (KMG-II): from individual species to whole genera.</title>
        <authorList>
            <person name="Goeker M."/>
        </authorList>
    </citation>
    <scope>NUCLEOTIDE SEQUENCE [LARGE SCALE GENOMIC DNA]</scope>
    <source>
        <strain evidence="4 5">DSM 43850</strain>
    </source>
</reference>
<feature type="domain" description="Penicillin-binding protein transpeptidase" evidence="2">
    <location>
        <begin position="158"/>
        <end position="486"/>
    </location>
</feature>
<dbReference type="InterPro" id="IPR012338">
    <property type="entry name" value="Beta-lactam/transpept-like"/>
</dbReference>
<dbReference type="InterPro" id="IPR001460">
    <property type="entry name" value="PCN-bd_Tpept"/>
</dbReference>
<organism evidence="4 5">
    <name type="scientific">Kutzneria viridogrisea</name>
    <dbReference type="NCBI Taxonomy" id="47990"/>
    <lineage>
        <taxon>Bacteria</taxon>
        <taxon>Bacillati</taxon>
        <taxon>Actinomycetota</taxon>
        <taxon>Actinomycetes</taxon>
        <taxon>Pseudonocardiales</taxon>
        <taxon>Pseudonocardiaceae</taxon>
        <taxon>Kutzneria</taxon>
    </lineage>
</organism>
<dbReference type="Gene3D" id="3.40.710.10">
    <property type="entry name" value="DD-peptidase/beta-lactamase superfamily"/>
    <property type="match status" value="1"/>
</dbReference>
<gene>
    <name evidence="4" type="ORF">BC739_006433</name>
</gene>
<dbReference type="RefSeq" id="WP_025353691.1">
    <property type="nucleotide sequence ID" value="NZ_BAAABQ010000022.1"/>
</dbReference>
<dbReference type="PANTHER" id="PTHR30627:SF24">
    <property type="entry name" value="PENICILLIN-BINDING PROTEIN 4B"/>
    <property type="match status" value="1"/>
</dbReference>
<protein>
    <submittedName>
        <fullName evidence="4">Peptidoglycan glycosyltransferase</fullName>
        <ecNumber evidence="4">2.4.1.129</ecNumber>
    </submittedName>
</protein>
<keyword evidence="4" id="KW-0328">Glycosyltransferase</keyword>
<sequence length="495" mass="51617">MNKPLRRVGLAMMVMVLLLLANLTYVQVIKADTYASDPSNRRSLLEEYSRQRGQIVSSTGTILANSVETKDSQRFLRQYPNGAMYAPITGYYSSLYGASGIESAEDDVLNGSSPKLFVRRLSDLITGRDPRGGNVKVTIDPKAQAAAYNAMTAKGYTGSVVAIKPSTGEILAMVSTPSYDPNPLSSHSSTDQSKLMDQLNKDQNQSGMNRAIREKLPPGSTFKLVVGAAALSNGTADATTPSLPADASITLPGTSTPLANFANQACPESSNNQVSMTVAMKYSCNTAFSTLAGKVGKDNLIAQAAKFGIGQTDLSIPLSVVPSTVGSIPDQAALYQTGIGQRDVALTPLQDAVVAATIANGGVRMQPQLVKDILAPDMSSISSFSPEEAPGGPAVSKDVANQLRDMMIQSEQHTGGEGKVAGRVIASKTGTAEHGTTPKQTPPHAWYVAFTPADNQQIAVCVVVENGGDRGLAATGGSVAAGIGRATINAYLSGG</sequence>
<keyword evidence="4" id="KW-0808">Transferase</keyword>
<dbReference type="Proteomes" id="UP000517916">
    <property type="component" value="Unassembled WGS sequence"/>
</dbReference>